<evidence type="ECO:0000259" key="4">
    <source>
        <dbReference type="Pfam" id="PF00703"/>
    </source>
</evidence>
<evidence type="ECO:0000256" key="1">
    <source>
        <dbReference type="ARBA" id="ARBA00007401"/>
    </source>
</evidence>
<feature type="domain" description="Glycoside hydrolase family 2 catalytic" evidence="5">
    <location>
        <begin position="279"/>
        <end position="455"/>
    </location>
</feature>
<dbReference type="Pfam" id="PF16355">
    <property type="entry name" value="DUF4982"/>
    <property type="match status" value="1"/>
</dbReference>
<dbReference type="InterPro" id="IPR013783">
    <property type="entry name" value="Ig-like_fold"/>
</dbReference>
<dbReference type="Gene3D" id="2.60.120.260">
    <property type="entry name" value="Galactose-binding domain-like"/>
    <property type="match status" value="1"/>
</dbReference>
<dbReference type="SUPFAM" id="SSF51445">
    <property type="entry name" value="(Trans)glycosidases"/>
    <property type="match status" value="1"/>
</dbReference>
<evidence type="ECO:0000259" key="6">
    <source>
        <dbReference type="Pfam" id="PF02837"/>
    </source>
</evidence>
<dbReference type="InterPro" id="IPR006101">
    <property type="entry name" value="Glyco_hydro_2"/>
</dbReference>
<dbReference type="InterPro" id="IPR006104">
    <property type="entry name" value="Glyco_hydro_2_N"/>
</dbReference>
<keyword evidence="3" id="KW-0326">Glycosidase</keyword>
<dbReference type="InterPro" id="IPR032311">
    <property type="entry name" value="DUF4982"/>
</dbReference>
<dbReference type="Pfam" id="PF00703">
    <property type="entry name" value="Glyco_hydro_2"/>
    <property type="match status" value="1"/>
</dbReference>
<accession>A0ABW1TJR8</accession>
<feature type="domain" description="Glycoside hydrolase family 2 immunoglobulin-like beta-sandwich" evidence="4">
    <location>
        <begin position="166"/>
        <end position="271"/>
    </location>
</feature>
<comment type="caution">
    <text evidence="9">The sequence shown here is derived from an EMBL/GenBank/DDBJ whole genome shotgun (WGS) entry which is preliminary data.</text>
</comment>
<dbReference type="InterPro" id="IPR051913">
    <property type="entry name" value="GH2_Domain-Containing"/>
</dbReference>
<sequence length="816" mass="91407">MESILINESWKVKNGTTDVSDQVSGGTAKIHDVNVDLPYDGMLRTQRRAENDTGSDMGFFAGEDYEYVKEILIDAQHVNQEVFLKFKGVMGNTTILVNNQVVGRHPYGYTGFTVAVQDYVVFGQTNTIKVVVKNKAQPASRWYTGSGIFDDVWLLFGQPLRLSDDSVHIQTESADADNATLVVSAQLVNREIGAKTVHLKYEIFDSEEQVVASRLEKVNLKSTSKLELSTRIYLASPRLWSVATPNLYRCRVSLLVADEIVDKESAIFGVRTLALNNRQGLMLNGKVINLKGGCVHPDEGFLGAAIFKDNEERKVKRLKSAGYNAIRSAHNPMNDKLIAACDKYGMLVIDEFTDVWTQPKTPYDYALYMEQQWEQDLTAMVNKDFNHPSVIIYSIGNEIPETGTETSAFWGRKFIDKIRSLDATRYVLNAINPTLSSMDKLPQIAASLKTKMSQENINDLMNNFKELMPLVNTHPITTEAIAESCDMVDIIGYNYAAARYELDHQRDAHRVFIGTETNPSDLATNWDLVTQHPYVLGDFSWTAWDYLGETGVGRLVPDDGNQSFTAPYPWVTAYCGDFDLTGNRKPVSYWRSMIWNRQQNEPYIAVQRPENFGKKMFVSNWSWTDSEHSWTWPGFDDQPIIVEVYATGDEVELFLNDQSLGKKPVGDDFQKFYSKWQLTYQPGTLKAVTYKHGVVVGESNLQTVQATNHLAVQVDNAQIQSGEDHLCFIEIEAVDQDGLCNPIDTSDIRVTVTGPGTLQALGTSDPCPEEGFTTPTQHLFKGQALGIVRLGQRSGTVTVRVAAENLAEVTTEIKVN</sequence>
<evidence type="ECO:0000256" key="2">
    <source>
        <dbReference type="ARBA" id="ARBA00022801"/>
    </source>
</evidence>
<dbReference type="SUPFAM" id="SSF49785">
    <property type="entry name" value="Galactose-binding domain-like"/>
    <property type="match status" value="1"/>
</dbReference>
<dbReference type="InterPro" id="IPR040605">
    <property type="entry name" value="Glyco_hydro2_dom5"/>
</dbReference>
<dbReference type="SUPFAM" id="SSF49303">
    <property type="entry name" value="beta-Galactosidase/glucuronidase domain"/>
    <property type="match status" value="1"/>
</dbReference>
<feature type="domain" description="DUF4982" evidence="7">
    <location>
        <begin position="638"/>
        <end position="696"/>
    </location>
</feature>
<dbReference type="GO" id="GO:0016787">
    <property type="term" value="F:hydrolase activity"/>
    <property type="evidence" value="ECO:0007669"/>
    <property type="project" value="UniProtKB-KW"/>
</dbReference>
<dbReference type="Gene3D" id="3.20.20.80">
    <property type="entry name" value="Glycosidases"/>
    <property type="match status" value="1"/>
</dbReference>
<dbReference type="EMBL" id="JBHSSI010000061">
    <property type="protein sequence ID" value="MFC6261319.1"/>
    <property type="molecule type" value="Genomic_DNA"/>
</dbReference>
<dbReference type="RefSeq" id="WP_125686454.1">
    <property type="nucleotide sequence ID" value="NZ_JBHSSI010000061.1"/>
</dbReference>
<dbReference type="PANTHER" id="PTHR42732:SF1">
    <property type="entry name" value="BETA-MANNOSIDASE"/>
    <property type="match status" value="1"/>
</dbReference>
<dbReference type="InterPro" id="IPR036156">
    <property type="entry name" value="Beta-gal/glucu_dom_sf"/>
</dbReference>
<dbReference type="Pfam" id="PF02836">
    <property type="entry name" value="Glyco_hydro_2_C"/>
    <property type="match status" value="1"/>
</dbReference>
<dbReference type="InterPro" id="IPR017853">
    <property type="entry name" value="GH"/>
</dbReference>
<evidence type="ECO:0000259" key="8">
    <source>
        <dbReference type="Pfam" id="PF18565"/>
    </source>
</evidence>
<keyword evidence="2 9" id="KW-0378">Hydrolase</keyword>
<dbReference type="Pfam" id="PF18565">
    <property type="entry name" value="Glyco_hydro2_C5"/>
    <property type="match status" value="1"/>
</dbReference>
<evidence type="ECO:0000259" key="5">
    <source>
        <dbReference type="Pfam" id="PF02836"/>
    </source>
</evidence>
<organism evidence="9 10">
    <name type="scientific">Levilactobacillus fujinensis</name>
    <dbReference type="NCBI Taxonomy" id="2486024"/>
    <lineage>
        <taxon>Bacteria</taxon>
        <taxon>Bacillati</taxon>
        <taxon>Bacillota</taxon>
        <taxon>Bacilli</taxon>
        <taxon>Lactobacillales</taxon>
        <taxon>Lactobacillaceae</taxon>
        <taxon>Levilactobacillus</taxon>
    </lineage>
</organism>
<dbReference type="Gene3D" id="2.60.40.10">
    <property type="entry name" value="Immunoglobulins"/>
    <property type="match status" value="3"/>
</dbReference>
<feature type="domain" description="Glycosyl hydrolases family 2 sugar binding" evidence="6">
    <location>
        <begin position="67"/>
        <end position="155"/>
    </location>
</feature>
<dbReference type="InterPro" id="IPR008979">
    <property type="entry name" value="Galactose-bd-like_sf"/>
</dbReference>
<comment type="similarity">
    <text evidence="1">Belongs to the glycosyl hydrolase 2 family.</text>
</comment>
<gene>
    <name evidence="9" type="ORF">ACFP1C_10240</name>
</gene>
<proteinExistence type="inferred from homology"/>
<keyword evidence="10" id="KW-1185">Reference proteome</keyword>
<evidence type="ECO:0000313" key="9">
    <source>
        <dbReference type="EMBL" id="MFC6261319.1"/>
    </source>
</evidence>
<dbReference type="InterPro" id="IPR006102">
    <property type="entry name" value="Ig-like_GH2"/>
</dbReference>
<evidence type="ECO:0000256" key="3">
    <source>
        <dbReference type="ARBA" id="ARBA00023295"/>
    </source>
</evidence>
<dbReference type="Pfam" id="PF02837">
    <property type="entry name" value="Glyco_hydro_2_N"/>
    <property type="match status" value="1"/>
</dbReference>
<protein>
    <submittedName>
        <fullName evidence="9">Glycoside hydrolase family 2 TIM barrel-domain containing protein</fullName>
    </submittedName>
</protein>
<dbReference type="InterPro" id="IPR006103">
    <property type="entry name" value="Glyco_hydro_2_cat"/>
</dbReference>
<dbReference type="PRINTS" id="PR00132">
    <property type="entry name" value="GLHYDRLASE2"/>
</dbReference>
<feature type="domain" description="Glycoside hydrolase family 2" evidence="8">
    <location>
        <begin position="710"/>
        <end position="810"/>
    </location>
</feature>
<evidence type="ECO:0000259" key="7">
    <source>
        <dbReference type="Pfam" id="PF16355"/>
    </source>
</evidence>
<dbReference type="PANTHER" id="PTHR42732">
    <property type="entry name" value="BETA-GALACTOSIDASE"/>
    <property type="match status" value="1"/>
</dbReference>
<reference evidence="10" key="1">
    <citation type="journal article" date="2019" name="Int. J. Syst. Evol. Microbiol.">
        <title>The Global Catalogue of Microorganisms (GCM) 10K type strain sequencing project: providing services to taxonomists for standard genome sequencing and annotation.</title>
        <authorList>
            <consortium name="The Broad Institute Genomics Platform"/>
            <consortium name="The Broad Institute Genome Sequencing Center for Infectious Disease"/>
            <person name="Wu L."/>
            <person name="Ma J."/>
        </authorList>
    </citation>
    <scope>NUCLEOTIDE SEQUENCE [LARGE SCALE GENOMIC DNA]</scope>
    <source>
        <strain evidence="10">CCM 8908</strain>
    </source>
</reference>
<evidence type="ECO:0000313" key="10">
    <source>
        <dbReference type="Proteomes" id="UP001596283"/>
    </source>
</evidence>
<name>A0ABW1TJR8_9LACO</name>
<dbReference type="Proteomes" id="UP001596283">
    <property type="component" value="Unassembled WGS sequence"/>
</dbReference>